<organism evidence="1 2">
    <name type="scientific">Methanosarcina siciliae T4/M</name>
    <dbReference type="NCBI Taxonomy" id="1434120"/>
    <lineage>
        <taxon>Archaea</taxon>
        <taxon>Methanobacteriati</taxon>
        <taxon>Methanobacteriota</taxon>
        <taxon>Stenosarchaea group</taxon>
        <taxon>Methanomicrobia</taxon>
        <taxon>Methanosarcinales</taxon>
        <taxon>Methanosarcinaceae</taxon>
        <taxon>Methanosarcina</taxon>
    </lineage>
</organism>
<dbReference type="OrthoDB" id="130815at2157"/>
<accession>A0A0E3L7Q1</accession>
<dbReference type="KEGG" id="msw:MSSIT_0442"/>
<evidence type="ECO:0000313" key="1">
    <source>
        <dbReference type="EMBL" id="AKB27161.1"/>
    </source>
</evidence>
<keyword evidence="2" id="KW-1185">Reference proteome</keyword>
<dbReference type="PATRIC" id="fig|1434120.4.peg.568"/>
<dbReference type="GeneID" id="24859203"/>
<protein>
    <submittedName>
        <fullName evidence="1">Uncharacterized protein</fullName>
    </submittedName>
</protein>
<dbReference type="Proteomes" id="UP000033111">
    <property type="component" value="Chromosome"/>
</dbReference>
<dbReference type="HOGENOM" id="CLU_856892_0_0_2"/>
<name>A0A0E3L7Q1_9EURY</name>
<gene>
    <name evidence="1" type="ORF">MSSIT_0442</name>
</gene>
<evidence type="ECO:0000313" key="2">
    <source>
        <dbReference type="Proteomes" id="UP000033111"/>
    </source>
</evidence>
<proteinExistence type="predicted"/>
<sequence length="324" mass="38876">MSKGDKLEILVEQHFRWLFEEMNFQVIRVRRQNSGAQFGFDVKVQFYDDDDHPRNFFFECKDYSTELSFNALLRKMFELDSSAYKADAFIAISPKIQISNIKDNTLESCRDKFPFSIDLWDTTSNIEELFALNSDFFYELYNYNYSNSIDKNNVINKTKLRINDLIKQKNCRDLGNRIKIIDSDRKPNEKENYKTTLDCKLNSIFPEHDETRLRYHKFRCNYKIYLEDLEDTNNDLRSEILDWQENLKIKAYRLTGRFNVHQDDSPRKFFYDFFDEAKTDLDILFKNGNYTGDIEKLLNGIVMELAAECPLDWRKNELRYRVIN</sequence>
<reference evidence="1 2" key="1">
    <citation type="submission" date="2014-07" db="EMBL/GenBank/DDBJ databases">
        <title>Methanogenic archaea and the global carbon cycle.</title>
        <authorList>
            <person name="Henriksen J.R."/>
            <person name="Luke J."/>
            <person name="Reinhart S."/>
            <person name="Benedict M.N."/>
            <person name="Youngblut N.D."/>
            <person name="Metcalf M.E."/>
            <person name="Whitaker R.J."/>
            <person name="Metcalf W.W."/>
        </authorList>
    </citation>
    <scope>NUCLEOTIDE SEQUENCE [LARGE SCALE GENOMIC DNA]</scope>
    <source>
        <strain evidence="1 2">T4/M</strain>
    </source>
</reference>
<dbReference type="AlphaFoldDB" id="A0A0E3L7Q1"/>
<dbReference type="EMBL" id="CP009506">
    <property type="protein sequence ID" value="AKB27161.1"/>
    <property type="molecule type" value="Genomic_DNA"/>
</dbReference>
<dbReference type="RefSeq" id="WP_048169664.1">
    <property type="nucleotide sequence ID" value="NZ_CP009506.1"/>
</dbReference>